<dbReference type="Proteomes" id="UP000886998">
    <property type="component" value="Unassembled WGS sequence"/>
</dbReference>
<sequence length="122" mass="13589">MKMKFSGNRTQPEDHELTAESPESIQHRSKSVTVSGTKDADSQSTKGDYAAPHAASTAVDVEGDTSRSKQFNSKSFCRSLRGWIFRLVLRFVLQADSFGLRFELNSSAVFLRWAATCHLVCE</sequence>
<gene>
    <name evidence="2" type="primary">AVEN_103295_1</name>
    <name evidence="2" type="ORF">TNIN_392071</name>
</gene>
<name>A0A8X6XE37_9ARAC</name>
<organism evidence="2 3">
    <name type="scientific">Trichonephila inaurata madagascariensis</name>
    <dbReference type="NCBI Taxonomy" id="2747483"/>
    <lineage>
        <taxon>Eukaryota</taxon>
        <taxon>Metazoa</taxon>
        <taxon>Ecdysozoa</taxon>
        <taxon>Arthropoda</taxon>
        <taxon>Chelicerata</taxon>
        <taxon>Arachnida</taxon>
        <taxon>Araneae</taxon>
        <taxon>Araneomorphae</taxon>
        <taxon>Entelegynae</taxon>
        <taxon>Araneoidea</taxon>
        <taxon>Nephilidae</taxon>
        <taxon>Trichonephila</taxon>
        <taxon>Trichonephila inaurata</taxon>
    </lineage>
</organism>
<dbReference type="OrthoDB" id="6436902at2759"/>
<keyword evidence="3" id="KW-1185">Reference proteome</keyword>
<feature type="region of interest" description="Disordered" evidence="1">
    <location>
        <begin position="1"/>
        <end position="71"/>
    </location>
</feature>
<accession>A0A8X6XE37</accession>
<feature type="compositionally biased region" description="Polar residues" evidence="1">
    <location>
        <begin position="31"/>
        <end position="46"/>
    </location>
</feature>
<proteinExistence type="predicted"/>
<reference evidence="2" key="1">
    <citation type="submission" date="2020-08" db="EMBL/GenBank/DDBJ databases">
        <title>Multicomponent nature underlies the extraordinary mechanical properties of spider dragline silk.</title>
        <authorList>
            <person name="Kono N."/>
            <person name="Nakamura H."/>
            <person name="Mori M."/>
            <person name="Yoshida Y."/>
            <person name="Ohtoshi R."/>
            <person name="Malay A.D."/>
            <person name="Moran D.A.P."/>
            <person name="Tomita M."/>
            <person name="Numata K."/>
            <person name="Arakawa K."/>
        </authorList>
    </citation>
    <scope>NUCLEOTIDE SEQUENCE</scope>
</reference>
<dbReference type="EMBL" id="BMAV01007722">
    <property type="protein sequence ID" value="GFY50804.1"/>
    <property type="molecule type" value="Genomic_DNA"/>
</dbReference>
<dbReference type="AlphaFoldDB" id="A0A8X6XE37"/>
<evidence type="ECO:0000256" key="1">
    <source>
        <dbReference type="SAM" id="MobiDB-lite"/>
    </source>
</evidence>
<evidence type="ECO:0000313" key="2">
    <source>
        <dbReference type="EMBL" id="GFY50804.1"/>
    </source>
</evidence>
<evidence type="ECO:0000313" key="3">
    <source>
        <dbReference type="Proteomes" id="UP000886998"/>
    </source>
</evidence>
<comment type="caution">
    <text evidence="2">The sequence shown here is derived from an EMBL/GenBank/DDBJ whole genome shotgun (WGS) entry which is preliminary data.</text>
</comment>
<protein>
    <submittedName>
        <fullName evidence="2">Uncharacterized protein</fullName>
    </submittedName>
</protein>